<dbReference type="EMBL" id="BBMR01000002">
    <property type="protein sequence ID" value="GAL17967.1"/>
    <property type="molecule type" value="Genomic_DNA"/>
</dbReference>
<feature type="transmembrane region" description="Helical" evidence="6">
    <location>
        <begin position="135"/>
        <end position="160"/>
    </location>
</feature>
<dbReference type="Pfam" id="PF01810">
    <property type="entry name" value="LysE"/>
    <property type="match status" value="1"/>
</dbReference>
<keyword evidence="4 6" id="KW-1133">Transmembrane helix</keyword>
<comment type="subcellular location">
    <subcellularLocation>
        <location evidence="1">Cell membrane</location>
        <topology evidence="1">Multi-pass membrane protein</topology>
    </subcellularLocation>
</comment>
<dbReference type="STRING" id="990268.JCM19235_6520"/>
<keyword evidence="3 6" id="KW-0812">Transmembrane</keyword>
<dbReference type="InterPro" id="IPR001123">
    <property type="entry name" value="LeuE-type"/>
</dbReference>
<proteinExistence type="predicted"/>
<evidence type="ECO:0000256" key="3">
    <source>
        <dbReference type="ARBA" id="ARBA00022692"/>
    </source>
</evidence>
<feature type="transmembrane region" description="Helical" evidence="6">
    <location>
        <begin position="66"/>
        <end position="88"/>
    </location>
</feature>
<dbReference type="AlphaFoldDB" id="A0A090SEP8"/>
<comment type="caution">
    <text evidence="7">The sequence shown here is derived from an EMBL/GenBank/DDBJ whole genome shotgun (WGS) entry which is preliminary data.</text>
</comment>
<feature type="transmembrane region" description="Helical" evidence="6">
    <location>
        <begin position="94"/>
        <end position="114"/>
    </location>
</feature>
<evidence type="ECO:0000256" key="1">
    <source>
        <dbReference type="ARBA" id="ARBA00004651"/>
    </source>
</evidence>
<name>A0A090SEP8_9VIBR</name>
<feature type="transmembrane region" description="Helical" evidence="6">
    <location>
        <begin position="207"/>
        <end position="225"/>
    </location>
</feature>
<evidence type="ECO:0000313" key="7">
    <source>
        <dbReference type="EMBL" id="GAL17967.1"/>
    </source>
</evidence>
<dbReference type="GO" id="GO:0005886">
    <property type="term" value="C:plasma membrane"/>
    <property type="evidence" value="ECO:0007669"/>
    <property type="project" value="UniProtKB-SubCell"/>
</dbReference>
<evidence type="ECO:0000256" key="6">
    <source>
        <dbReference type="SAM" id="Phobius"/>
    </source>
</evidence>
<dbReference type="Proteomes" id="UP000029228">
    <property type="component" value="Unassembled WGS sequence"/>
</dbReference>
<evidence type="ECO:0000256" key="2">
    <source>
        <dbReference type="ARBA" id="ARBA00022475"/>
    </source>
</evidence>
<protein>
    <submittedName>
        <fullName evidence="7">Putative threonine efflux protein</fullName>
    </submittedName>
</protein>
<organism evidence="7 8">
    <name type="scientific">Vibrio maritimus</name>
    <dbReference type="NCBI Taxonomy" id="990268"/>
    <lineage>
        <taxon>Bacteria</taxon>
        <taxon>Pseudomonadati</taxon>
        <taxon>Pseudomonadota</taxon>
        <taxon>Gammaproteobacteria</taxon>
        <taxon>Vibrionales</taxon>
        <taxon>Vibrionaceae</taxon>
        <taxon>Vibrio</taxon>
    </lineage>
</organism>
<evidence type="ECO:0000256" key="4">
    <source>
        <dbReference type="ARBA" id="ARBA00022989"/>
    </source>
</evidence>
<accession>A0A090SEP8</accession>
<dbReference type="PANTHER" id="PTHR30086">
    <property type="entry name" value="ARGININE EXPORTER PROTEIN ARGO"/>
    <property type="match status" value="1"/>
</dbReference>
<gene>
    <name evidence="7" type="ORF">JCM19235_6520</name>
</gene>
<evidence type="ECO:0000256" key="5">
    <source>
        <dbReference type="ARBA" id="ARBA00023136"/>
    </source>
</evidence>
<evidence type="ECO:0000313" key="8">
    <source>
        <dbReference type="Proteomes" id="UP000029228"/>
    </source>
</evidence>
<sequence length="227" mass="24587">MISNHDIEMIEFTQRVGITHGIDYDVYDLVITASHLLIRGYVPGPSLAIVAKHSLAGGRRHGLATAWAHAFGIGVYALVTVLGLSVLLHQFPMLFKTISLLGALYLAWLGYNAIRSKGGIVDRLESGKQVSVASAAREGLFISLLSPKIALFFTALFSQFVAVGSEITDKAIIVTTPLIVDGLWYTLITFMLSSPRLLNTLKSRAKLIDQLSGVVLILLAVRVVTTL</sequence>
<keyword evidence="8" id="KW-1185">Reference proteome</keyword>
<reference evidence="7 8" key="1">
    <citation type="submission" date="2014-09" db="EMBL/GenBank/DDBJ databases">
        <title>Vibrio maritimus JCM 19235. (C45) whole genome shotgun sequence.</title>
        <authorList>
            <person name="Sawabe T."/>
            <person name="Meirelles P."/>
            <person name="Nakanishi M."/>
            <person name="Sayaka M."/>
            <person name="Hattori M."/>
            <person name="Ohkuma M."/>
        </authorList>
    </citation>
    <scope>NUCLEOTIDE SEQUENCE [LARGE SCALE GENOMIC DNA]</scope>
    <source>
        <strain evidence="8">JCM19235</strain>
    </source>
</reference>
<keyword evidence="5 6" id="KW-0472">Membrane</keyword>
<dbReference type="PANTHER" id="PTHR30086:SF16">
    <property type="entry name" value="AMINO ACID EFFLUX PERMEASE RHTB FAMILY"/>
    <property type="match status" value="1"/>
</dbReference>
<keyword evidence="2" id="KW-1003">Cell membrane</keyword>
<dbReference type="GO" id="GO:0015171">
    <property type="term" value="F:amino acid transmembrane transporter activity"/>
    <property type="evidence" value="ECO:0007669"/>
    <property type="project" value="TreeGrafter"/>
</dbReference>
<feature type="transmembrane region" description="Helical" evidence="6">
    <location>
        <begin position="172"/>
        <end position="195"/>
    </location>
</feature>